<dbReference type="Proteomes" id="UP001239111">
    <property type="component" value="Chromosome 3"/>
</dbReference>
<reference evidence="1" key="1">
    <citation type="submission" date="2023-04" db="EMBL/GenBank/DDBJ databases">
        <title>A chromosome-level genome assembly of the parasitoid wasp Eretmocerus hayati.</title>
        <authorList>
            <person name="Zhong Y."/>
            <person name="Liu S."/>
            <person name="Liu Y."/>
        </authorList>
    </citation>
    <scope>NUCLEOTIDE SEQUENCE</scope>
    <source>
        <strain evidence="1">ZJU_SS_LIU_2023</strain>
    </source>
</reference>
<proteinExistence type="predicted"/>
<evidence type="ECO:0000313" key="2">
    <source>
        <dbReference type="Proteomes" id="UP001239111"/>
    </source>
</evidence>
<gene>
    <name evidence="1" type="ORF">QAD02_004420</name>
</gene>
<name>A0ACC2NQS4_9HYME</name>
<dbReference type="EMBL" id="CM056743">
    <property type="protein sequence ID" value="KAJ8673158.1"/>
    <property type="molecule type" value="Genomic_DNA"/>
</dbReference>
<evidence type="ECO:0000313" key="1">
    <source>
        <dbReference type="EMBL" id="KAJ8673158.1"/>
    </source>
</evidence>
<protein>
    <submittedName>
        <fullName evidence="1">Uncharacterized protein</fullName>
    </submittedName>
</protein>
<accession>A0ACC2NQS4</accession>
<comment type="caution">
    <text evidence="1">The sequence shown here is derived from an EMBL/GenBank/DDBJ whole genome shotgun (WGS) entry which is preliminary data.</text>
</comment>
<keyword evidence="2" id="KW-1185">Reference proteome</keyword>
<sequence length="1471" mass="160529">MKKLLAIVAFELCLAISLADSPTSAVGDMLEVPASIITDLNSKLSSILNTSKKSENGSSLDPELTILIREEDSTKNSDYEGMTDDPDDSTDNSTDDPSSTDDPFSTINPLSTDDSDGNSTGDSILNTTNIPSSFDSSDKNSTDGDIKDLTADSDKKSSNSTDAAALDDSESNSNEASNDNSGKRVTRSLKPFSLNANIQIDPDFSRLNKAFRHSNLNPASLQLAKKLAELRQSHPQTPLSKIRSRLGSRLAPSDQDLKPNDETAQSIIVSLDDGLQEQSDPLSTPGQTNGIANDLSEPIRIEEAEIDDSDKNGIANENSEIESQLNLRPSQGDSIADALESLDTTKDLNQNGMASLPDSKILDEKPTAQTLSSSTTSTTSEGSTDSVKVFEELKEELSRVNSFANELGEMIEHNKEVSLTEPAIKTDDILRINSLYDNKINDDLTEAGINDKEHAISEATGVSDLSAPNTLPDELGELNKILEESEARTVKPTLAQNNILDTEKSTQGSNLMPLDELGEEDQSADISSNEESSVKGIADTIAEKDGLESATKPSEDPDLSKLLKSLVLDVQTEAVPTSELTPTIADVTSTQTSPQESSPGSELIPSDGKTDIDEILNSLINNDDLIADPETLKKSPQTLPPSDSDPIISPASIFTDSDDNELPQELTSTTSNLPADEKLTEKESETTITPLESTSDSGILLDILKSIRDWTLTIFTSTTEKVDEESTAAPISADEDRGPASDLSKELNVASLAESIDLGIIPEVSEQPESSSVSIPTLSDEDKIDLTKILEEPDSNPGSILADLAKIADQPILPSVTDEPLDFDSKLSNILSSTVSPSDTEIKNLEIEQEVASIAKEAEEISNSLLDSSSTPSVDAIISEAIDEILKSPEPTVTTLSSSDIEKIVNDEIGIQDLQTPSTSISVGESTENPPSPTFMINETNQSPDLDTQKLTSSTIPTLIQTTPSTPIYEPQTSNVENLIQLTKILSDDIDKALPSQPEKLDSDKGLNQVLSELGQDIQSIDDNLNEFTKEYQEFCSNSKTTINFSGMKIRKIGYPFLFNDHIKCMDVSDCDIVTVDKLSFDGLPNLKYIDMSYNRFDLNIIFMNDLPNAEVIILDNSGFKGTEVCSPHCGTYQEIHLEKAHPQLRKLSISNTYHRLKISSSSKTNLPSLTHLHLSETRVEEDNFDWLPESLRYLDLSGHALRSLTLRNLKNLHSISLDYPAERDLDRLNLTKLPKLEKLSARSNNINEILISTFATTKSLSSLDLFDNKVRFIESGSFDGMKHLKNVNLAQNTLVIIEEGIFDDLTDLETLDLSKSFISMFSTINNVPKLKKLSLNCNHLRNIPGGTFANMPNLESLYLHNNRIEKIDQKGFSGLSKLKTLTLSNNLLTSLPYGWTLSLERLETLDLSGNRFSSTNSLALYPLSPVKKLYLSNLEYMEPNAVDSLPKNVTIHLETKKTFVKPCKMDGKVI</sequence>
<organism evidence="1 2">
    <name type="scientific">Eretmocerus hayati</name>
    <dbReference type="NCBI Taxonomy" id="131215"/>
    <lineage>
        <taxon>Eukaryota</taxon>
        <taxon>Metazoa</taxon>
        <taxon>Ecdysozoa</taxon>
        <taxon>Arthropoda</taxon>
        <taxon>Hexapoda</taxon>
        <taxon>Insecta</taxon>
        <taxon>Pterygota</taxon>
        <taxon>Neoptera</taxon>
        <taxon>Endopterygota</taxon>
        <taxon>Hymenoptera</taxon>
        <taxon>Apocrita</taxon>
        <taxon>Proctotrupomorpha</taxon>
        <taxon>Chalcidoidea</taxon>
        <taxon>Aphelinidae</taxon>
        <taxon>Aphelininae</taxon>
        <taxon>Eretmocerus</taxon>
    </lineage>
</organism>